<feature type="transmembrane region" description="Helical" evidence="1">
    <location>
        <begin position="215"/>
        <end position="241"/>
    </location>
</feature>
<proteinExistence type="predicted"/>
<protein>
    <submittedName>
        <fullName evidence="2">Uncharacterized protein</fullName>
    </submittedName>
</protein>
<dbReference type="PANTHER" id="PTHR37305:SF1">
    <property type="entry name" value="MEMBRANE PROTEIN"/>
    <property type="match status" value="1"/>
</dbReference>
<dbReference type="EMBL" id="SGJP01000027">
    <property type="protein sequence ID" value="NFA61206.1"/>
    <property type="molecule type" value="Genomic_DNA"/>
</dbReference>
<feature type="transmembrane region" description="Helical" evidence="1">
    <location>
        <begin position="159"/>
        <end position="177"/>
    </location>
</feature>
<dbReference type="Proteomes" id="UP000473089">
    <property type="component" value="Unassembled WGS sequence"/>
</dbReference>
<evidence type="ECO:0000313" key="2">
    <source>
        <dbReference type="EMBL" id="NFA61206.1"/>
    </source>
</evidence>
<feature type="transmembrane region" description="Helical" evidence="1">
    <location>
        <begin position="247"/>
        <end position="267"/>
    </location>
</feature>
<evidence type="ECO:0000256" key="1">
    <source>
        <dbReference type="SAM" id="Phobius"/>
    </source>
</evidence>
<keyword evidence="1" id="KW-0472">Membrane</keyword>
<organism evidence="2 3">
    <name type="scientific">Clostridium botulinum</name>
    <dbReference type="NCBI Taxonomy" id="1491"/>
    <lineage>
        <taxon>Bacteria</taxon>
        <taxon>Bacillati</taxon>
        <taxon>Bacillota</taxon>
        <taxon>Clostridia</taxon>
        <taxon>Eubacteriales</taxon>
        <taxon>Clostridiaceae</taxon>
        <taxon>Clostridium</taxon>
    </lineage>
</organism>
<feature type="transmembrane region" description="Helical" evidence="1">
    <location>
        <begin position="310"/>
        <end position="333"/>
    </location>
</feature>
<sequence length="339" mass="38610">MIVWEIKKIVKSKIALIAIAVFILLTSIMAIIKPTLEDEIKYTNEQHETIVDKRSPIVIGKENFNKKIEALLEISKHNEKNSIEKNMVKDSKTKIENIKNNEYKEVNFWKVFSYRSTHPVASFFILVMIMLIVSNIYINEKISSVDNLILSSKNKFKCLNSKMFLAILIPVILYSAYLGLEFLIGIIQYGTPINGNLQAFRIVDNFILLKGAPTILNYVLLKISVMYLVLISISLVIFLFSSTLNNSLTVISSGAIFIVLGKVCMLLKFLPKKLLMILYKVNYIDMLSYFDINIGMNWGNISIMGNNFDLINFSIGIVGLIILLSILIIIINFKKFITN</sequence>
<name>A0A6M0T0B0_CLOBO</name>
<reference evidence="2 3" key="1">
    <citation type="submission" date="2019-02" db="EMBL/GenBank/DDBJ databases">
        <title>Genome sequencing of Clostridium botulinum clinical isolates.</title>
        <authorList>
            <person name="Brunt J."/>
            <person name="Van Vliet A.H.M."/>
            <person name="Stringer S.C."/>
            <person name="Grant K.A."/>
            <person name="Carter A.C."/>
            <person name="Peck M.W."/>
        </authorList>
    </citation>
    <scope>NUCLEOTIDE SEQUENCE [LARGE SCALE GENOMIC DNA]</scope>
    <source>
        <strain evidence="2 3">R1125/03</strain>
    </source>
</reference>
<feature type="transmembrane region" description="Helical" evidence="1">
    <location>
        <begin position="120"/>
        <end position="138"/>
    </location>
</feature>
<dbReference type="PANTHER" id="PTHR37305">
    <property type="entry name" value="INTEGRAL MEMBRANE PROTEIN-RELATED"/>
    <property type="match status" value="1"/>
</dbReference>
<dbReference type="AlphaFoldDB" id="A0A6M0T0B0"/>
<keyword evidence="1" id="KW-1133">Transmembrane helix</keyword>
<evidence type="ECO:0000313" key="3">
    <source>
        <dbReference type="Proteomes" id="UP000473089"/>
    </source>
</evidence>
<keyword evidence="1" id="KW-0812">Transmembrane</keyword>
<comment type="caution">
    <text evidence="2">The sequence shown here is derived from an EMBL/GenBank/DDBJ whole genome shotgun (WGS) entry which is preliminary data.</text>
</comment>
<accession>A0A6M0T0B0</accession>
<gene>
    <name evidence="2" type="ORF">EXM42_12625</name>
</gene>